<evidence type="ECO:0000313" key="3">
    <source>
        <dbReference type="RefSeq" id="XP_020106495.1"/>
    </source>
</evidence>
<feature type="region of interest" description="Disordered" evidence="1">
    <location>
        <begin position="210"/>
        <end position="312"/>
    </location>
</feature>
<reference evidence="3" key="2">
    <citation type="submission" date="2025-08" db="UniProtKB">
        <authorList>
            <consortium name="RefSeq"/>
        </authorList>
    </citation>
    <scope>IDENTIFICATION</scope>
    <source>
        <tissue evidence="3">Leaf</tissue>
    </source>
</reference>
<feature type="compositionally biased region" description="Polar residues" evidence="1">
    <location>
        <begin position="75"/>
        <end position="101"/>
    </location>
</feature>
<dbReference type="Proteomes" id="UP000515123">
    <property type="component" value="Linkage group 17"/>
</dbReference>
<dbReference type="PANTHER" id="PTHR34120">
    <property type="entry name" value="EXPRESSED PROTEIN"/>
    <property type="match status" value="1"/>
</dbReference>
<dbReference type="Gramene" id="Aco016728.1.mrna1">
    <property type="protein sequence ID" value="Aco016728.1.mrna1.cds1"/>
    <property type="gene ID" value="Aco016728.1.path1"/>
</dbReference>
<gene>
    <name evidence="3" type="primary">LOC109722772</name>
</gene>
<keyword evidence="2" id="KW-1185">Reference proteome</keyword>
<feature type="region of interest" description="Disordered" evidence="1">
    <location>
        <begin position="67"/>
        <end position="112"/>
    </location>
</feature>
<organism evidence="2 3">
    <name type="scientific">Ananas comosus</name>
    <name type="common">Pineapple</name>
    <name type="synonym">Ananas ananas</name>
    <dbReference type="NCBI Taxonomy" id="4615"/>
    <lineage>
        <taxon>Eukaryota</taxon>
        <taxon>Viridiplantae</taxon>
        <taxon>Streptophyta</taxon>
        <taxon>Embryophyta</taxon>
        <taxon>Tracheophyta</taxon>
        <taxon>Spermatophyta</taxon>
        <taxon>Magnoliopsida</taxon>
        <taxon>Liliopsida</taxon>
        <taxon>Poales</taxon>
        <taxon>Bromeliaceae</taxon>
        <taxon>Bromelioideae</taxon>
        <taxon>Ananas</taxon>
    </lineage>
</organism>
<dbReference type="PANTHER" id="PTHR34120:SF2">
    <property type="entry name" value="OS01G0860900 PROTEIN"/>
    <property type="match status" value="1"/>
</dbReference>
<dbReference type="GeneID" id="109722772"/>
<name>A0A6P5GMC3_ANACO</name>
<dbReference type="OrthoDB" id="696504at2759"/>
<evidence type="ECO:0000313" key="2">
    <source>
        <dbReference type="Proteomes" id="UP000515123"/>
    </source>
</evidence>
<dbReference type="AlphaFoldDB" id="A0A6P5GMC3"/>
<reference evidence="2" key="1">
    <citation type="journal article" date="2015" name="Nat. Genet.">
        <title>The pineapple genome and the evolution of CAM photosynthesis.</title>
        <authorList>
            <person name="Ming R."/>
            <person name="VanBuren R."/>
            <person name="Wai C.M."/>
            <person name="Tang H."/>
            <person name="Schatz M.C."/>
            <person name="Bowers J.E."/>
            <person name="Lyons E."/>
            <person name="Wang M.L."/>
            <person name="Chen J."/>
            <person name="Biggers E."/>
            <person name="Zhang J."/>
            <person name="Huang L."/>
            <person name="Zhang L."/>
            <person name="Miao W."/>
            <person name="Zhang J."/>
            <person name="Ye Z."/>
            <person name="Miao C."/>
            <person name="Lin Z."/>
            <person name="Wang H."/>
            <person name="Zhou H."/>
            <person name="Yim W.C."/>
            <person name="Priest H.D."/>
            <person name="Zheng C."/>
            <person name="Woodhouse M."/>
            <person name="Edger P.P."/>
            <person name="Guyot R."/>
            <person name="Guo H.B."/>
            <person name="Guo H."/>
            <person name="Zheng G."/>
            <person name="Singh R."/>
            <person name="Sharma A."/>
            <person name="Min X."/>
            <person name="Zheng Y."/>
            <person name="Lee H."/>
            <person name="Gurtowski J."/>
            <person name="Sedlazeck F.J."/>
            <person name="Harkess A."/>
            <person name="McKain M.R."/>
            <person name="Liao Z."/>
            <person name="Fang J."/>
            <person name="Liu J."/>
            <person name="Zhang X."/>
            <person name="Zhang Q."/>
            <person name="Hu W."/>
            <person name="Qin Y."/>
            <person name="Wang K."/>
            <person name="Chen L.Y."/>
            <person name="Shirley N."/>
            <person name="Lin Y.R."/>
            <person name="Liu L.Y."/>
            <person name="Hernandez A.G."/>
            <person name="Wright C.L."/>
            <person name="Bulone V."/>
            <person name="Tuskan G.A."/>
            <person name="Heath K."/>
            <person name="Zee F."/>
            <person name="Moore P.H."/>
            <person name="Sunkar R."/>
            <person name="Leebens-Mack J.H."/>
            <person name="Mockler T."/>
            <person name="Bennetzen J.L."/>
            <person name="Freeling M."/>
            <person name="Sankoff D."/>
            <person name="Paterson A.H."/>
            <person name="Zhu X."/>
            <person name="Yang X."/>
            <person name="Smith J.A."/>
            <person name="Cushman J.C."/>
            <person name="Paull R.E."/>
            <person name="Yu Q."/>
        </authorList>
    </citation>
    <scope>NUCLEOTIDE SEQUENCE [LARGE SCALE GENOMIC DNA]</scope>
    <source>
        <strain evidence="2">cv. F153</strain>
    </source>
</reference>
<accession>A0A6P5GMC3</accession>
<proteinExistence type="predicted"/>
<protein>
    <submittedName>
        <fullName evidence="3">Uncharacterized protein LOC109722772</fullName>
    </submittedName>
</protein>
<dbReference type="RefSeq" id="XP_020106495.1">
    <property type="nucleotide sequence ID" value="XM_020250906.1"/>
</dbReference>
<feature type="region of interest" description="Disordered" evidence="1">
    <location>
        <begin position="139"/>
        <end position="198"/>
    </location>
</feature>
<evidence type="ECO:0000256" key="1">
    <source>
        <dbReference type="SAM" id="MobiDB-lite"/>
    </source>
</evidence>
<sequence>MPQVDLETLVCGGGGSDGKVSCETLIGGGGGEETAAAAAAAEDLDLPAESYRLRIGEDVDWTDVSAVYDRDDSTKGNTNPKSQQHQLANPSKARSNSQRFSGNLKAKAPPIIGLPGKIQHSSYLGSSARRPAAVRIFPKKARTGAGGRKPAVPESEPASPKVSCIGKVLSERERDRRRRRRRGSAEEMEEDDEGRSGCWGGLVAALRCAARCGGGGGHGGDTAEDSAPSPSRDSTANLGRVAAPEEAAPPQGPPGLGGMQRFSSGRREASWGGDLGVEGDGRVAFSAPLDQEEAATRRRSVGSIEDAQHDSD</sequence>
<feature type="compositionally biased region" description="Polar residues" evidence="1">
    <location>
        <begin position="228"/>
        <end position="237"/>
    </location>
</feature>